<sequence>MGWISDECLDKLCGLVTGTLLIGGGLAVGGGLLPVGVGVAEAAVGAVGLATTMLRGRGKDPQAVYARARKAIAAGVRQQLDAEQPGWAEQADAEAAVLRLADVADRISFEAGALVALDLKTQDIVRFLMLRAAGVEPLFHPETGNDTYRTILAATLRETFATLRADAGFWESLRPAIDEETFARLTSLIEGQTDMLGLLRDVDATTRRTEIKVDELVDHHRAERVERAEDRAMLAEILARMRAQDAPTLAAAAQAGIPEATIIEIARRILPTIEDSDSALRELEKAVAVAIRVAEEGRHGTNLGAFIDDILARVAALSREARFEAAIEVADDAFAAWEHEEVTRRAEEEERRARSREAGTRLLRAAYDQAVLARDVRSAAERLVRIVDLEHADPESRHHALRAVQDENHVEGRDRGTRLPLEISIELARIGLARASNPDERGAMCNDLGTALAILGAREAGTARLDEAVAAYRAALEERSRERVPLDWAMTLNNLGSALAILGAREAGTARLEEAVAAYRAALEERTRERVPLDWAATQNNLGNALRTLGEREAGAARVEEAVAAYRAALEERTRERVPLDWAMTLNNLGNVLVTLGEREAGTGRLEEAVAAYRASLEELTRERVPFAWATTQNNLGDALRSLGEREAGTARLKEAVAAFRAALEVRTRERMPLYWAVTQHNLALACLRFFERTRRQNDLDAALTAMERALEVFRGAQVSHYFDLTIALREAILAARDSPPPGASN</sequence>
<dbReference type="PANTHER" id="PTHR19959:SF119">
    <property type="entry name" value="FUNGAL LIPASE-LIKE DOMAIN-CONTAINING PROTEIN"/>
    <property type="match status" value="1"/>
</dbReference>
<gene>
    <name evidence="1" type="ORF">EDD54_2784</name>
</gene>
<dbReference type="RefSeq" id="WP_281010176.1">
    <property type="nucleotide sequence ID" value="NZ_BSPM01000002.1"/>
</dbReference>
<keyword evidence="2" id="KW-1185">Reference proteome</keyword>
<evidence type="ECO:0000313" key="1">
    <source>
        <dbReference type="EMBL" id="TDP84180.1"/>
    </source>
</evidence>
<dbReference type="EMBL" id="SNXY01000008">
    <property type="protein sequence ID" value="TDP84180.1"/>
    <property type="molecule type" value="Genomic_DNA"/>
</dbReference>
<dbReference type="SUPFAM" id="SSF48452">
    <property type="entry name" value="TPR-like"/>
    <property type="match status" value="1"/>
</dbReference>
<reference evidence="1 2" key="1">
    <citation type="submission" date="2019-03" db="EMBL/GenBank/DDBJ databases">
        <title>Genomic Encyclopedia of Type Strains, Phase IV (KMG-IV): sequencing the most valuable type-strain genomes for metagenomic binning, comparative biology and taxonomic classification.</title>
        <authorList>
            <person name="Goeker M."/>
        </authorList>
    </citation>
    <scope>NUCLEOTIDE SEQUENCE [LARGE SCALE GENOMIC DNA]</scope>
    <source>
        <strain evidence="1 2">DSM 102969</strain>
    </source>
</reference>
<organism evidence="1 2">
    <name type="scientific">Oharaeibacter diazotrophicus</name>
    <dbReference type="NCBI Taxonomy" id="1920512"/>
    <lineage>
        <taxon>Bacteria</taxon>
        <taxon>Pseudomonadati</taxon>
        <taxon>Pseudomonadota</taxon>
        <taxon>Alphaproteobacteria</taxon>
        <taxon>Hyphomicrobiales</taxon>
        <taxon>Pleomorphomonadaceae</taxon>
        <taxon>Oharaeibacter</taxon>
    </lineage>
</organism>
<dbReference type="AlphaFoldDB" id="A0A4R6RDC1"/>
<dbReference type="Pfam" id="PF13374">
    <property type="entry name" value="TPR_10"/>
    <property type="match status" value="4"/>
</dbReference>
<accession>A0A4R6RDC1</accession>
<dbReference type="Proteomes" id="UP000294547">
    <property type="component" value="Unassembled WGS sequence"/>
</dbReference>
<comment type="caution">
    <text evidence="1">The sequence shown here is derived from an EMBL/GenBank/DDBJ whole genome shotgun (WGS) entry which is preliminary data.</text>
</comment>
<dbReference type="Gene3D" id="1.25.40.10">
    <property type="entry name" value="Tetratricopeptide repeat domain"/>
    <property type="match status" value="2"/>
</dbReference>
<evidence type="ECO:0000313" key="2">
    <source>
        <dbReference type="Proteomes" id="UP000294547"/>
    </source>
</evidence>
<name>A0A4R6RDC1_9HYPH</name>
<dbReference type="PANTHER" id="PTHR19959">
    <property type="entry name" value="KINESIN LIGHT CHAIN"/>
    <property type="match status" value="1"/>
</dbReference>
<protein>
    <submittedName>
        <fullName evidence="1">Tetratricopeptide repeat protein</fullName>
    </submittedName>
</protein>
<proteinExistence type="predicted"/>
<dbReference type="InterPro" id="IPR011990">
    <property type="entry name" value="TPR-like_helical_dom_sf"/>
</dbReference>